<keyword evidence="7 11" id="KW-0472">Membrane</keyword>
<dbReference type="PANTHER" id="PTHR24228">
    <property type="entry name" value="B2 BRADYKININ RECEPTOR/ANGIOTENSIN II RECEPTOR"/>
    <property type="match status" value="1"/>
</dbReference>
<organism evidence="13 14">
    <name type="scientific">Pyrocoelia pectoralis</name>
    <dbReference type="NCBI Taxonomy" id="417401"/>
    <lineage>
        <taxon>Eukaryota</taxon>
        <taxon>Metazoa</taxon>
        <taxon>Ecdysozoa</taxon>
        <taxon>Arthropoda</taxon>
        <taxon>Hexapoda</taxon>
        <taxon>Insecta</taxon>
        <taxon>Pterygota</taxon>
        <taxon>Neoptera</taxon>
        <taxon>Endopterygota</taxon>
        <taxon>Coleoptera</taxon>
        <taxon>Polyphaga</taxon>
        <taxon>Elateriformia</taxon>
        <taxon>Elateroidea</taxon>
        <taxon>Lampyridae</taxon>
        <taxon>Lampyrinae</taxon>
        <taxon>Pyrocoelia</taxon>
    </lineage>
</organism>
<gene>
    <name evidence="13" type="ORF">RI129_011728</name>
</gene>
<feature type="transmembrane region" description="Helical" evidence="11">
    <location>
        <begin position="268"/>
        <end position="290"/>
    </location>
</feature>
<dbReference type="CDD" id="cd15210">
    <property type="entry name" value="7tmA_GPR84-like"/>
    <property type="match status" value="1"/>
</dbReference>
<comment type="caution">
    <text evidence="13">The sequence shown here is derived from an EMBL/GenBank/DDBJ whole genome shotgun (WGS) entry which is preliminary data.</text>
</comment>
<dbReference type="Proteomes" id="UP001329430">
    <property type="component" value="Chromosome 9"/>
</dbReference>
<protein>
    <recommendedName>
        <fullName evidence="12">G-protein coupled receptors family 1 profile domain-containing protein</fullName>
    </recommendedName>
</protein>
<feature type="transmembrane region" description="Helical" evidence="11">
    <location>
        <begin position="94"/>
        <end position="115"/>
    </location>
</feature>
<evidence type="ECO:0000256" key="4">
    <source>
        <dbReference type="ARBA" id="ARBA00022692"/>
    </source>
</evidence>
<dbReference type="AlphaFoldDB" id="A0AAN7V579"/>
<dbReference type="Gene3D" id="1.20.1070.10">
    <property type="entry name" value="Rhodopsin 7-helix transmembrane proteins"/>
    <property type="match status" value="1"/>
</dbReference>
<keyword evidence="9 10" id="KW-0807">Transducer</keyword>
<evidence type="ECO:0000256" key="9">
    <source>
        <dbReference type="ARBA" id="ARBA00023224"/>
    </source>
</evidence>
<evidence type="ECO:0000256" key="11">
    <source>
        <dbReference type="SAM" id="Phobius"/>
    </source>
</evidence>
<feature type="domain" description="G-protein coupled receptors family 1 profile" evidence="12">
    <location>
        <begin position="32"/>
        <end position="287"/>
    </location>
</feature>
<dbReference type="GO" id="GO:0004930">
    <property type="term" value="F:G protein-coupled receptor activity"/>
    <property type="evidence" value="ECO:0007669"/>
    <property type="project" value="UniProtKB-KW"/>
</dbReference>
<comment type="similarity">
    <text evidence="2 10">Belongs to the G-protein coupled receptor 1 family.</text>
</comment>
<keyword evidence="14" id="KW-1185">Reference proteome</keyword>
<evidence type="ECO:0000313" key="13">
    <source>
        <dbReference type="EMBL" id="KAK5639236.1"/>
    </source>
</evidence>
<evidence type="ECO:0000256" key="3">
    <source>
        <dbReference type="ARBA" id="ARBA00022475"/>
    </source>
</evidence>
<dbReference type="SUPFAM" id="SSF81321">
    <property type="entry name" value="Family A G protein-coupled receptor-like"/>
    <property type="match status" value="1"/>
</dbReference>
<feature type="transmembrane region" description="Helical" evidence="11">
    <location>
        <begin position="52"/>
        <end position="74"/>
    </location>
</feature>
<dbReference type="EMBL" id="JAVRBK010000009">
    <property type="protein sequence ID" value="KAK5639236.1"/>
    <property type="molecule type" value="Genomic_DNA"/>
</dbReference>
<feature type="transmembrane region" description="Helical" evidence="11">
    <location>
        <begin position="181"/>
        <end position="203"/>
    </location>
</feature>
<dbReference type="InterPro" id="IPR017452">
    <property type="entry name" value="GPCR_Rhodpsn_7TM"/>
</dbReference>
<evidence type="ECO:0000256" key="10">
    <source>
        <dbReference type="RuleBase" id="RU000688"/>
    </source>
</evidence>
<evidence type="ECO:0000256" key="7">
    <source>
        <dbReference type="ARBA" id="ARBA00023136"/>
    </source>
</evidence>
<dbReference type="PANTHER" id="PTHR24228:SF71">
    <property type="entry name" value="PROTEIN TRAPPED IN ENDODERM-1"/>
    <property type="match status" value="1"/>
</dbReference>
<proteinExistence type="inferred from homology"/>
<keyword evidence="8 10" id="KW-0675">Receptor</keyword>
<evidence type="ECO:0000313" key="14">
    <source>
        <dbReference type="Proteomes" id="UP001329430"/>
    </source>
</evidence>
<dbReference type="InterPro" id="IPR000276">
    <property type="entry name" value="GPCR_Rhodpsn"/>
</dbReference>
<evidence type="ECO:0000259" key="12">
    <source>
        <dbReference type="PROSITE" id="PS50262"/>
    </source>
</evidence>
<keyword evidence="4 10" id="KW-0812">Transmembrane</keyword>
<evidence type="ECO:0000256" key="1">
    <source>
        <dbReference type="ARBA" id="ARBA00004651"/>
    </source>
</evidence>
<feature type="transmembrane region" description="Helical" evidence="11">
    <location>
        <begin position="127"/>
        <end position="149"/>
    </location>
</feature>
<dbReference type="PROSITE" id="PS00237">
    <property type="entry name" value="G_PROTEIN_RECEP_F1_1"/>
    <property type="match status" value="1"/>
</dbReference>
<keyword evidence="3" id="KW-1003">Cell membrane</keyword>
<feature type="transmembrane region" description="Helical" evidence="11">
    <location>
        <begin position="16"/>
        <end position="40"/>
    </location>
</feature>
<dbReference type="GO" id="GO:0005886">
    <property type="term" value="C:plasma membrane"/>
    <property type="evidence" value="ECO:0007669"/>
    <property type="project" value="UniProtKB-SubCell"/>
</dbReference>
<sequence>MYGQTVKIKYPREATVTAAICGILFCIIGVIGNLVTIIALGRCPKLRMQATTAFVISLCLADLLFCSVNLPLTISRYVNEAWTLGSVLCQLFPVLFYGNVAASLLNMVAITINRYILISCNRYYNQLYSTASICLQLFFCWGFSFSIMLPPLLGIWGRLGLNVSTFSCTILEKDNKSPKKAIFLLGFVLPCVVIIMSYSCIYWKVRQTRMKLKTHEVTTAKEKRKAYRDKEDNRLTKLMLVIFLCFLVCFFPLMLMNVFDDDVKYPTLHVVASIFSWASSVINPFIYAASNRQYRTAYSKLFNCIIGSDLVVEANSHKNGTTDNKVPCSEKINANVDLT</sequence>
<dbReference type="PROSITE" id="PS50262">
    <property type="entry name" value="G_PROTEIN_RECEP_F1_2"/>
    <property type="match status" value="1"/>
</dbReference>
<keyword evidence="5 11" id="KW-1133">Transmembrane helix</keyword>
<evidence type="ECO:0000256" key="5">
    <source>
        <dbReference type="ARBA" id="ARBA00022989"/>
    </source>
</evidence>
<comment type="subcellular location">
    <subcellularLocation>
        <location evidence="1">Cell membrane</location>
        <topology evidence="1">Multi-pass membrane protein</topology>
    </subcellularLocation>
</comment>
<reference evidence="13 14" key="1">
    <citation type="journal article" date="2024" name="Insects">
        <title>An Improved Chromosome-Level Genome Assembly of the Firefly Pyrocoelia pectoralis.</title>
        <authorList>
            <person name="Fu X."/>
            <person name="Meyer-Rochow V.B."/>
            <person name="Ballantyne L."/>
            <person name="Zhu X."/>
        </authorList>
    </citation>
    <scope>NUCLEOTIDE SEQUENCE [LARGE SCALE GENOMIC DNA]</scope>
    <source>
        <strain evidence="13">XCY_ONT2</strain>
    </source>
</reference>
<accession>A0AAN7V579</accession>
<evidence type="ECO:0000256" key="2">
    <source>
        <dbReference type="ARBA" id="ARBA00010663"/>
    </source>
</evidence>
<dbReference type="Pfam" id="PF00001">
    <property type="entry name" value="7tm_1"/>
    <property type="match status" value="1"/>
</dbReference>
<evidence type="ECO:0000256" key="6">
    <source>
        <dbReference type="ARBA" id="ARBA00023040"/>
    </source>
</evidence>
<dbReference type="SMART" id="SM01381">
    <property type="entry name" value="7TM_GPCR_Srsx"/>
    <property type="match status" value="1"/>
</dbReference>
<feature type="transmembrane region" description="Helical" evidence="11">
    <location>
        <begin position="238"/>
        <end position="256"/>
    </location>
</feature>
<evidence type="ECO:0000256" key="8">
    <source>
        <dbReference type="ARBA" id="ARBA00023170"/>
    </source>
</evidence>
<dbReference type="PRINTS" id="PR00237">
    <property type="entry name" value="GPCRRHODOPSN"/>
</dbReference>
<name>A0AAN7V579_9COLE</name>
<dbReference type="FunFam" id="1.20.1070.10:FF:000312">
    <property type="entry name" value="protein trapped in endoderm-1"/>
    <property type="match status" value="1"/>
</dbReference>
<keyword evidence="6 10" id="KW-0297">G-protein coupled receptor</keyword>